<dbReference type="GeneID" id="14870226"/>
<accession>F4Q209</accession>
<dbReference type="KEGG" id="dfa:DFA_06695"/>
<protein>
    <recommendedName>
        <fullName evidence="4">Transmembrane protein</fullName>
    </recommendedName>
</protein>
<feature type="signal peptide" evidence="1">
    <location>
        <begin position="1"/>
        <end position="18"/>
    </location>
</feature>
<keyword evidence="3" id="KW-1185">Reference proteome</keyword>
<dbReference type="EMBL" id="GL883020">
    <property type="protein sequence ID" value="EGG18029.1"/>
    <property type="molecule type" value="Genomic_DNA"/>
</dbReference>
<evidence type="ECO:0000313" key="2">
    <source>
        <dbReference type="EMBL" id="EGG18029.1"/>
    </source>
</evidence>
<dbReference type="RefSeq" id="XP_004356922.1">
    <property type="nucleotide sequence ID" value="XM_004356868.1"/>
</dbReference>
<evidence type="ECO:0008006" key="4">
    <source>
        <dbReference type="Google" id="ProtNLM"/>
    </source>
</evidence>
<evidence type="ECO:0000313" key="3">
    <source>
        <dbReference type="Proteomes" id="UP000007797"/>
    </source>
</evidence>
<keyword evidence="1" id="KW-0732">Signal</keyword>
<sequence length="143" mass="15697">MLLAAVTSFSIFTGSVVSLHWKNKCLEDSSLPQDTQIEATGSPLTSGRHLVTYFQTRSRPFGSTMVERAASAFIGYTLSSVARIFWPGVGSYTFHFSLAMASLWRYTCLRGTLPLLSGSIAGLDEERIEEDEGVDANMAPIFF</sequence>
<dbReference type="AlphaFoldDB" id="F4Q209"/>
<reference evidence="3" key="1">
    <citation type="journal article" date="2011" name="Genome Res.">
        <title>Phylogeny-wide analysis of social amoeba genomes highlights ancient origins for complex intercellular communication.</title>
        <authorList>
            <person name="Heidel A.J."/>
            <person name="Lawal H.M."/>
            <person name="Felder M."/>
            <person name="Schilde C."/>
            <person name="Helps N.R."/>
            <person name="Tunggal B."/>
            <person name="Rivero F."/>
            <person name="John U."/>
            <person name="Schleicher M."/>
            <person name="Eichinger L."/>
            <person name="Platzer M."/>
            <person name="Noegel A.A."/>
            <person name="Schaap P."/>
            <person name="Gloeckner G."/>
        </authorList>
    </citation>
    <scope>NUCLEOTIDE SEQUENCE [LARGE SCALE GENOMIC DNA]</scope>
    <source>
        <strain evidence="3">SH3</strain>
    </source>
</reference>
<evidence type="ECO:0000256" key="1">
    <source>
        <dbReference type="SAM" id="SignalP"/>
    </source>
</evidence>
<name>F4Q209_CACFS</name>
<dbReference type="Proteomes" id="UP000007797">
    <property type="component" value="Unassembled WGS sequence"/>
</dbReference>
<proteinExistence type="predicted"/>
<organism evidence="2 3">
    <name type="scientific">Cavenderia fasciculata</name>
    <name type="common">Slime mold</name>
    <name type="synonym">Dictyostelium fasciculatum</name>
    <dbReference type="NCBI Taxonomy" id="261658"/>
    <lineage>
        <taxon>Eukaryota</taxon>
        <taxon>Amoebozoa</taxon>
        <taxon>Evosea</taxon>
        <taxon>Eumycetozoa</taxon>
        <taxon>Dictyostelia</taxon>
        <taxon>Acytosteliales</taxon>
        <taxon>Cavenderiaceae</taxon>
        <taxon>Cavenderia</taxon>
    </lineage>
</organism>
<feature type="chain" id="PRO_5003313538" description="Transmembrane protein" evidence="1">
    <location>
        <begin position="19"/>
        <end position="143"/>
    </location>
</feature>
<gene>
    <name evidence="2" type="ORF">DFA_06695</name>
</gene>